<accession>A0A382DWK0</accession>
<evidence type="ECO:0000256" key="1">
    <source>
        <dbReference type="ARBA" id="ARBA00022729"/>
    </source>
</evidence>
<dbReference type="Pfam" id="PF13343">
    <property type="entry name" value="SBP_bac_6"/>
    <property type="match status" value="1"/>
</dbReference>
<dbReference type="GO" id="GO:0030976">
    <property type="term" value="F:thiamine pyrophosphate binding"/>
    <property type="evidence" value="ECO:0007669"/>
    <property type="project" value="TreeGrafter"/>
</dbReference>
<dbReference type="Gene3D" id="3.40.190.10">
    <property type="entry name" value="Periplasmic binding protein-like II"/>
    <property type="match status" value="2"/>
</dbReference>
<reference evidence="2" key="1">
    <citation type="submission" date="2018-05" db="EMBL/GenBank/DDBJ databases">
        <authorList>
            <person name="Lanie J.A."/>
            <person name="Ng W.-L."/>
            <person name="Kazmierczak K.M."/>
            <person name="Andrzejewski T.M."/>
            <person name="Davidsen T.M."/>
            <person name="Wayne K.J."/>
            <person name="Tettelin H."/>
            <person name="Glass J.I."/>
            <person name="Rusch D."/>
            <person name="Podicherti R."/>
            <person name="Tsui H.-C.T."/>
            <person name="Winkler M.E."/>
        </authorList>
    </citation>
    <scope>NUCLEOTIDE SEQUENCE</scope>
</reference>
<name>A0A382DWK0_9ZZZZ</name>
<dbReference type="EMBL" id="UINC01041361">
    <property type="protein sequence ID" value="SVB42519.1"/>
    <property type="molecule type" value="Genomic_DNA"/>
</dbReference>
<dbReference type="GO" id="GO:0015846">
    <property type="term" value="P:polyamine transport"/>
    <property type="evidence" value="ECO:0007669"/>
    <property type="project" value="InterPro"/>
</dbReference>
<dbReference type="GO" id="GO:0015888">
    <property type="term" value="P:thiamine transport"/>
    <property type="evidence" value="ECO:0007669"/>
    <property type="project" value="TreeGrafter"/>
</dbReference>
<sequence length="346" mass="37734">MTKIFRNSYIAIVLSLILSIFSFSAFAKGKLTLYCSVEIDVCEMLVQAFEKETGINVAMTRKSSGETFAQIKAEGSNPKGDVWFGGTGDPHLTASQEGLTQEYKSKHFDDLLPAAQNQAINGNYRTVGIYVGALGYGYNHELIASKGLPSPKSWEDLTNPAYKGEIQVANPNSSGTAYTTLATILQIFGEEKGWDYMKKLHQNINQYTKSGSAPIKATARGENTIGICFQHDGVKQAKNGLPITVVSPTEGTGYEVGSMSLIAGARNLDEAKIFFDWALSPDTQTLIFTSGKSLQVPANTKAQADPNAPDLSTIKLIDYDFKTYGNKDKRAELLAKWDNEVSVIPR</sequence>
<evidence type="ECO:0000313" key="2">
    <source>
        <dbReference type="EMBL" id="SVB42519.1"/>
    </source>
</evidence>
<organism evidence="2">
    <name type="scientific">marine metagenome</name>
    <dbReference type="NCBI Taxonomy" id="408172"/>
    <lineage>
        <taxon>unclassified sequences</taxon>
        <taxon>metagenomes</taxon>
        <taxon>ecological metagenomes</taxon>
    </lineage>
</organism>
<dbReference type="InterPro" id="IPR026045">
    <property type="entry name" value="Ferric-bd"/>
</dbReference>
<proteinExistence type="predicted"/>
<gene>
    <name evidence="2" type="ORF">METZ01_LOCUS195373</name>
</gene>
<keyword evidence="1" id="KW-0732">Signal</keyword>
<protein>
    <recommendedName>
        <fullName evidence="3">Iron ABC transporter substrate-binding protein</fullName>
    </recommendedName>
</protein>
<dbReference type="PANTHER" id="PTHR30006:SF2">
    <property type="entry name" value="ABC TRANSPORTER SUBSTRATE-BINDING PROTEIN"/>
    <property type="match status" value="1"/>
</dbReference>
<dbReference type="SUPFAM" id="SSF53850">
    <property type="entry name" value="Periplasmic binding protein-like II"/>
    <property type="match status" value="1"/>
</dbReference>
<dbReference type="PRINTS" id="PR00909">
    <property type="entry name" value="SPERMDNBNDNG"/>
</dbReference>
<dbReference type="GO" id="GO:0019808">
    <property type="term" value="F:polyamine binding"/>
    <property type="evidence" value="ECO:0007669"/>
    <property type="project" value="InterPro"/>
</dbReference>
<dbReference type="AlphaFoldDB" id="A0A382DWK0"/>
<dbReference type="PANTHER" id="PTHR30006">
    <property type="entry name" value="THIAMINE-BINDING PERIPLASMIC PROTEIN-RELATED"/>
    <property type="match status" value="1"/>
</dbReference>
<dbReference type="PIRSF" id="PIRSF002825">
    <property type="entry name" value="CfbpA"/>
    <property type="match status" value="1"/>
</dbReference>
<evidence type="ECO:0008006" key="3">
    <source>
        <dbReference type="Google" id="ProtNLM"/>
    </source>
</evidence>
<dbReference type="GO" id="GO:0030288">
    <property type="term" value="C:outer membrane-bounded periplasmic space"/>
    <property type="evidence" value="ECO:0007669"/>
    <property type="project" value="TreeGrafter"/>
</dbReference>
<dbReference type="GO" id="GO:0030975">
    <property type="term" value="F:thiamine binding"/>
    <property type="evidence" value="ECO:0007669"/>
    <property type="project" value="TreeGrafter"/>
</dbReference>
<dbReference type="InterPro" id="IPR001188">
    <property type="entry name" value="Sperm_putr-bd"/>
</dbReference>
<dbReference type="CDD" id="cd13544">
    <property type="entry name" value="PBP2_Fbp_like_1"/>
    <property type="match status" value="1"/>
</dbReference>